<organism evidence="6 7">
    <name type="scientific">Phormidium nigroviride PCC 7112</name>
    <dbReference type="NCBI Taxonomy" id="179408"/>
    <lineage>
        <taxon>Bacteria</taxon>
        <taxon>Bacillati</taxon>
        <taxon>Cyanobacteriota</taxon>
        <taxon>Cyanophyceae</taxon>
        <taxon>Oscillatoriophycideae</taxon>
        <taxon>Oscillatoriales</taxon>
        <taxon>Oscillatoriaceae</taxon>
        <taxon>Phormidium</taxon>
    </lineage>
</organism>
<evidence type="ECO:0000256" key="1">
    <source>
        <dbReference type="ARBA" id="ARBA00004196"/>
    </source>
</evidence>
<evidence type="ECO:0000256" key="5">
    <source>
        <dbReference type="RuleBase" id="RU003512"/>
    </source>
</evidence>
<sequence>MGQCKLETPQTIGFVAKISSRLKLRCCTIVKNGQDARSTKSEFSCGVGILPVKNGQDARSTKNEFSRFTGILLVPKQVIENGARCELKAKSDFSCGVGILPARPRLIENGARCQLKPTAIVKKSDKGKFRGESGIETAAPGLDKSKVFWIRTIACGILTVGLFSCAPAQGDRLSAEADAKPKVVATSTIIEDLTDRVAGGEIQLTGILQPGTDPHVYEPVPKDSQALEKANLILYNGYNLEPGLIRMMNAAGIKARKLAVGEVVKPLLLNKEGNTVPDPHVWGNVENVVQMVEAIRDALIELSPEDREKFTQNAVKLTEELKRLDSWIEQEIKTIPENKRKLVTTHDAFQYYSRAYGLGIADSLIGISTEEQPSAQTVQKLVESVKAAGVPAIFAETTINPQLIRTVAEEAGVKLAAQQLYSDSIGAAGSEGDSYVKMMSANTRTIVEALGGKYTPFEASN</sequence>
<dbReference type="GO" id="GO:0030313">
    <property type="term" value="C:cell envelope"/>
    <property type="evidence" value="ECO:0007669"/>
    <property type="project" value="UniProtKB-SubCell"/>
</dbReference>
<dbReference type="EMBL" id="CP003614">
    <property type="protein sequence ID" value="AFZ07914.1"/>
    <property type="molecule type" value="Genomic_DNA"/>
</dbReference>
<evidence type="ECO:0000256" key="3">
    <source>
        <dbReference type="ARBA" id="ARBA00022723"/>
    </source>
</evidence>
<dbReference type="PATRIC" id="fig|179408.3.peg.4363"/>
<dbReference type="InterPro" id="IPR006127">
    <property type="entry name" value="ZnuA-like"/>
</dbReference>
<dbReference type="GO" id="GO:0030001">
    <property type="term" value="P:metal ion transport"/>
    <property type="evidence" value="ECO:0007669"/>
    <property type="project" value="InterPro"/>
</dbReference>
<dbReference type="RefSeq" id="WP_015177174.1">
    <property type="nucleotide sequence ID" value="NC_019729.1"/>
</dbReference>
<dbReference type="InterPro" id="IPR050492">
    <property type="entry name" value="Bact_metal-bind_prot9"/>
</dbReference>
<keyword evidence="4" id="KW-0732">Signal</keyword>
<comment type="subcellular location">
    <subcellularLocation>
        <location evidence="1">Cell envelope</location>
    </subcellularLocation>
</comment>
<dbReference type="PANTHER" id="PTHR42953">
    <property type="entry name" value="HIGH-AFFINITY ZINC UPTAKE SYSTEM PROTEIN ZNUA-RELATED"/>
    <property type="match status" value="1"/>
</dbReference>
<proteinExistence type="inferred from homology"/>
<dbReference type="SUPFAM" id="SSF53807">
    <property type="entry name" value="Helical backbone' metal receptor"/>
    <property type="match status" value="1"/>
</dbReference>
<dbReference type="KEGG" id="oni:Osc7112_3548"/>
<gene>
    <name evidence="6" type="ORF">Osc7112_3548</name>
</gene>
<evidence type="ECO:0000313" key="7">
    <source>
        <dbReference type="Proteomes" id="UP000010478"/>
    </source>
</evidence>
<dbReference type="InterPro" id="IPR006128">
    <property type="entry name" value="Lipoprotein_PsaA-like"/>
</dbReference>
<dbReference type="GO" id="GO:0007155">
    <property type="term" value="P:cell adhesion"/>
    <property type="evidence" value="ECO:0007669"/>
    <property type="project" value="InterPro"/>
</dbReference>
<dbReference type="Gene3D" id="3.40.50.1980">
    <property type="entry name" value="Nitrogenase molybdenum iron protein domain"/>
    <property type="match status" value="2"/>
</dbReference>
<keyword evidence="2 5" id="KW-0813">Transport</keyword>
<keyword evidence="3" id="KW-0479">Metal-binding</keyword>
<dbReference type="Proteomes" id="UP000010478">
    <property type="component" value="Chromosome"/>
</dbReference>
<evidence type="ECO:0000256" key="2">
    <source>
        <dbReference type="ARBA" id="ARBA00022448"/>
    </source>
</evidence>
<dbReference type="AlphaFoldDB" id="K9VK67"/>
<dbReference type="CDD" id="cd01137">
    <property type="entry name" value="PsaA"/>
    <property type="match status" value="1"/>
</dbReference>
<evidence type="ECO:0000313" key="6">
    <source>
        <dbReference type="EMBL" id="AFZ07914.1"/>
    </source>
</evidence>
<accession>K9VK67</accession>
<comment type="similarity">
    <text evidence="5">Belongs to the bacterial solute-binding protein 9 family.</text>
</comment>
<dbReference type="InterPro" id="IPR006129">
    <property type="entry name" value="AdhesinB"/>
</dbReference>
<dbReference type="eggNOG" id="COG0803">
    <property type="taxonomic scope" value="Bacteria"/>
</dbReference>
<dbReference type="PRINTS" id="PR00691">
    <property type="entry name" value="ADHESINB"/>
</dbReference>
<dbReference type="STRING" id="179408.Osc7112_3548"/>
<dbReference type="HOGENOM" id="CLU_016838_1_1_3"/>
<dbReference type="PANTHER" id="PTHR42953:SF1">
    <property type="entry name" value="METAL-BINDING PROTEIN HI_0362-RELATED"/>
    <property type="match status" value="1"/>
</dbReference>
<dbReference type="GO" id="GO:0046872">
    <property type="term" value="F:metal ion binding"/>
    <property type="evidence" value="ECO:0007669"/>
    <property type="project" value="UniProtKB-KW"/>
</dbReference>
<dbReference type="Pfam" id="PF01297">
    <property type="entry name" value="ZnuA"/>
    <property type="match status" value="1"/>
</dbReference>
<dbReference type="PRINTS" id="PR00690">
    <property type="entry name" value="ADHESNFAMILY"/>
</dbReference>
<name>K9VK67_9CYAN</name>
<evidence type="ECO:0000256" key="4">
    <source>
        <dbReference type="ARBA" id="ARBA00022729"/>
    </source>
</evidence>
<keyword evidence="7" id="KW-1185">Reference proteome</keyword>
<protein>
    <submittedName>
        <fullName evidence="6">Periplasmic solute binding protein</fullName>
    </submittedName>
</protein>
<reference evidence="6 7" key="1">
    <citation type="submission" date="2012-05" db="EMBL/GenBank/DDBJ databases">
        <title>Finished chromosome of genome of Oscillatoria sp. PCC 7112.</title>
        <authorList>
            <consortium name="US DOE Joint Genome Institute"/>
            <person name="Gugger M."/>
            <person name="Coursin T."/>
            <person name="Rippka R."/>
            <person name="Tandeau De Marsac N."/>
            <person name="Huntemann M."/>
            <person name="Wei C.-L."/>
            <person name="Han J."/>
            <person name="Detter J.C."/>
            <person name="Han C."/>
            <person name="Tapia R."/>
            <person name="Davenport K."/>
            <person name="Daligault H."/>
            <person name="Erkkila T."/>
            <person name="Gu W."/>
            <person name="Munk A.C.C."/>
            <person name="Teshima H."/>
            <person name="Xu Y."/>
            <person name="Chain P."/>
            <person name="Chen A."/>
            <person name="Krypides N."/>
            <person name="Mavromatis K."/>
            <person name="Markowitz V."/>
            <person name="Szeto E."/>
            <person name="Ivanova N."/>
            <person name="Mikhailova N."/>
            <person name="Ovchinnikova G."/>
            <person name="Pagani I."/>
            <person name="Pati A."/>
            <person name="Goodwin L."/>
            <person name="Peters L."/>
            <person name="Pitluck S."/>
            <person name="Woyke T."/>
            <person name="Kerfeld C."/>
        </authorList>
    </citation>
    <scope>NUCLEOTIDE SEQUENCE [LARGE SCALE GENOMIC DNA]</scope>
    <source>
        <strain evidence="6 7">PCC 7112</strain>
    </source>
</reference>